<sequence length="514" mass="55395">MMNNTDQNKSRTQSVLDFVEYFGNKLPHPFMIFVYLAAIIIVISAVVAYFDVSVVHPGTGEEVSAQNLLSGEGLLFALESMLSNFTGFAPLGLVLTMILGIGVAQGVGLFDTAIKASIAKAPRAVITYAIAFVAVMGNIASDAAVIIIPPLAAMIFYSLGRNPIAGIATGFAGAIGGFTANLMIAGTDALLAGITTEAAQSIDPNMVVTAVDNYFFISASVFVVVFLVGIVTEKIIEPRLGEYNPEYAEEGVLEQEQDEVSKQEMKALIYSIISALLYAGLVIALIWPENSVLRGENGSLVPSPFLSNIIPIIFLLFIVVSVTYGVTAKTIKKASDVPVYMTSAIKGMAPYIVLVFAISQFIAYFNWTNLSTIIAVNSADFLESVNFTGLPLIIIFILVMGVLNQFITSGSAQWALMAPVFVPMFMLLDYHPAFTQVAYRIGDSSTSLLTPLNPYLIMVLGFMKRYDSRSGLGSIISTMIPYTIFLLTGWILLMVVWVLLDLPVGPGINIRLSE</sequence>
<feature type="transmembrane region" description="Helical" evidence="1">
    <location>
        <begin position="267"/>
        <end position="288"/>
    </location>
</feature>
<feature type="transmembrane region" description="Helical" evidence="1">
    <location>
        <begin position="143"/>
        <end position="159"/>
    </location>
</feature>
<accession>A0ABW5WYA6</accession>
<gene>
    <name evidence="2" type="ORF">ACFSX4_11060</name>
</gene>
<feature type="transmembrane region" description="Helical" evidence="1">
    <location>
        <begin position="30"/>
        <end position="50"/>
    </location>
</feature>
<evidence type="ECO:0000313" key="3">
    <source>
        <dbReference type="Proteomes" id="UP001597519"/>
    </source>
</evidence>
<name>A0ABW5WYA6_9STAP</name>
<dbReference type="PANTHER" id="PTHR30282:SF0">
    <property type="entry name" value="P-AMINOBENZOYL-GLUTAMATE TRANSPORT PROTEIN"/>
    <property type="match status" value="1"/>
</dbReference>
<reference evidence="3" key="1">
    <citation type="journal article" date="2019" name="Int. J. Syst. Evol. Microbiol.">
        <title>The Global Catalogue of Microorganisms (GCM) 10K type strain sequencing project: providing services to taxonomists for standard genome sequencing and annotation.</title>
        <authorList>
            <consortium name="The Broad Institute Genomics Platform"/>
            <consortium name="The Broad Institute Genome Sequencing Center for Infectious Disease"/>
            <person name="Wu L."/>
            <person name="Ma J."/>
        </authorList>
    </citation>
    <scope>NUCLEOTIDE SEQUENCE [LARGE SCALE GENOMIC DNA]</scope>
    <source>
        <strain evidence="3">KCTC 33575</strain>
    </source>
</reference>
<feature type="transmembrane region" description="Helical" evidence="1">
    <location>
        <begin position="214"/>
        <end position="232"/>
    </location>
</feature>
<feature type="transmembrane region" description="Helical" evidence="1">
    <location>
        <begin position="171"/>
        <end position="194"/>
    </location>
</feature>
<evidence type="ECO:0000313" key="2">
    <source>
        <dbReference type="EMBL" id="MFD2831002.1"/>
    </source>
</evidence>
<protein>
    <submittedName>
        <fullName evidence="2">AbgT family transporter</fullName>
    </submittedName>
</protein>
<dbReference type="RefSeq" id="WP_377774570.1">
    <property type="nucleotide sequence ID" value="NZ_JBHUOQ010000004.1"/>
</dbReference>
<keyword evidence="3" id="KW-1185">Reference proteome</keyword>
<feature type="transmembrane region" description="Helical" evidence="1">
    <location>
        <begin position="445"/>
        <end position="463"/>
    </location>
</feature>
<feature type="transmembrane region" description="Helical" evidence="1">
    <location>
        <begin position="348"/>
        <end position="367"/>
    </location>
</feature>
<organism evidence="2 3">
    <name type="scientific">Corticicoccus populi</name>
    <dbReference type="NCBI Taxonomy" id="1812821"/>
    <lineage>
        <taxon>Bacteria</taxon>
        <taxon>Bacillati</taxon>
        <taxon>Bacillota</taxon>
        <taxon>Bacilli</taxon>
        <taxon>Bacillales</taxon>
        <taxon>Staphylococcaceae</taxon>
        <taxon>Corticicoccus</taxon>
    </lineage>
</organism>
<feature type="transmembrane region" description="Helical" evidence="1">
    <location>
        <begin position="414"/>
        <end position="433"/>
    </location>
</feature>
<feature type="transmembrane region" description="Helical" evidence="1">
    <location>
        <begin position="387"/>
        <end position="407"/>
    </location>
</feature>
<dbReference type="EMBL" id="JBHUOQ010000004">
    <property type="protein sequence ID" value="MFD2831002.1"/>
    <property type="molecule type" value="Genomic_DNA"/>
</dbReference>
<dbReference type="Pfam" id="PF03806">
    <property type="entry name" value="ABG_transport"/>
    <property type="match status" value="1"/>
</dbReference>
<dbReference type="Proteomes" id="UP001597519">
    <property type="component" value="Unassembled WGS sequence"/>
</dbReference>
<feature type="transmembrane region" description="Helical" evidence="1">
    <location>
        <begin position="308"/>
        <end position="327"/>
    </location>
</feature>
<feature type="transmembrane region" description="Helical" evidence="1">
    <location>
        <begin position="475"/>
        <end position="500"/>
    </location>
</feature>
<comment type="caution">
    <text evidence="2">The sequence shown here is derived from an EMBL/GenBank/DDBJ whole genome shotgun (WGS) entry which is preliminary data.</text>
</comment>
<evidence type="ECO:0000256" key="1">
    <source>
        <dbReference type="SAM" id="Phobius"/>
    </source>
</evidence>
<keyword evidence="1" id="KW-1133">Transmembrane helix</keyword>
<proteinExistence type="predicted"/>
<dbReference type="PANTHER" id="PTHR30282">
    <property type="entry name" value="P-AMINOBENZOYL GLUTAMATE TRANSPORTER"/>
    <property type="match status" value="1"/>
</dbReference>
<feature type="transmembrane region" description="Helical" evidence="1">
    <location>
        <begin position="88"/>
        <end position="109"/>
    </location>
</feature>
<dbReference type="InterPro" id="IPR004697">
    <property type="entry name" value="AbgT"/>
</dbReference>
<keyword evidence="1" id="KW-0472">Membrane</keyword>
<keyword evidence="1" id="KW-0812">Transmembrane</keyword>